<dbReference type="InterPro" id="IPR011992">
    <property type="entry name" value="EF-hand-dom_pair"/>
</dbReference>
<dbReference type="Pfam" id="PF00168">
    <property type="entry name" value="C2"/>
    <property type="match status" value="1"/>
</dbReference>
<comment type="catalytic activity">
    <reaction evidence="8">
        <text>a 1,2-diacyl-sn-glycero-3-phospho-(1D-myo-inositol-4,5-bisphosphate) + H2O = 1D-myo-inositol 1,4,5-trisphosphate + a 1,2-diacyl-sn-glycerol + H(+)</text>
        <dbReference type="Rhea" id="RHEA:33179"/>
        <dbReference type="ChEBI" id="CHEBI:15377"/>
        <dbReference type="ChEBI" id="CHEBI:15378"/>
        <dbReference type="ChEBI" id="CHEBI:17815"/>
        <dbReference type="ChEBI" id="CHEBI:58456"/>
        <dbReference type="ChEBI" id="CHEBI:203600"/>
        <dbReference type="EC" id="3.1.4.11"/>
    </reaction>
    <physiologicalReaction direction="left-to-right" evidence="8">
        <dbReference type="Rhea" id="RHEA:33180"/>
    </physiologicalReaction>
</comment>
<dbReference type="PANTHER" id="PTHR10336:SF209">
    <property type="entry name" value="PHOSPHOINOSITIDE PHOSPHOLIPASE C"/>
    <property type="match status" value="1"/>
</dbReference>
<evidence type="ECO:0000256" key="8">
    <source>
        <dbReference type="ARBA" id="ARBA00023674"/>
    </source>
</evidence>
<reference evidence="14" key="1">
    <citation type="journal article" date="2013" name="Nature">
        <title>Insights into bilaterian evolution from three spiralian genomes.</title>
        <authorList>
            <person name="Simakov O."/>
            <person name="Marletaz F."/>
            <person name="Cho S.J."/>
            <person name="Edsinger-Gonzales E."/>
            <person name="Havlak P."/>
            <person name="Hellsten U."/>
            <person name="Kuo D.H."/>
            <person name="Larsson T."/>
            <person name="Lv J."/>
            <person name="Arendt D."/>
            <person name="Savage R."/>
            <person name="Osoegawa K."/>
            <person name="de Jong P."/>
            <person name="Grimwood J."/>
            <person name="Chapman J.A."/>
            <person name="Shapiro H."/>
            <person name="Aerts A."/>
            <person name="Otillar R.P."/>
            <person name="Terry A.Y."/>
            <person name="Boore J.L."/>
            <person name="Grigoriev I.V."/>
            <person name="Lindberg D.R."/>
            <person name="Seaver E.C."/>
            <person name="Weisblat D.A."/>
            <person name="Putnam N.H."/>
            <person name="Rokhsar D.S."/>
        </authorList>
    </citation>
    <scope>NUCLEOTIDE SEQUENCE</scope>
    <source>
        <strain evidence="14">I ESC-2004</strain>
    </source>
</reference>
<dbReference type="PROSITE" id="PS50003">
    <property type="entry name" value="PH_DOMAIN"/>
    <property type="match status" value="1"/>
</dbReference>
<dbReference type="InterPro" id="IPR001192">
    <property type="entry name" value="PI-PLC_fam"/>
</dbReference>
<dbReference type="STRING" id="283909.R7U5Y4"/>
<dbReference type="InterPro" id="IPR000909">
    <property type="entry name" value="PLipase_C_PInositol-sp_X_dom"/>
</dbReference>
<dbReference type="SUPFAM" id="SSF49562">
    <property type="entry name" value="C2 domain (Calcium/lipid-binding domain, CaLB)"/>
    <property type="match status" value="1"/>
</dbReference>
<dbReference type="GO" id="GO:0035556">
    <property type="term" value="P:intracellular signal transduction"/>
    <property type="evidence" value="ECO:0007669"/>
    <property type="project" value="InterPro"/>
</dbReference>
<sequence>LDFIQNGCVLIKVRGNGSKYERFFRLDDECLSMYYRGSKKIKWLQGNSKDQSKEIGEVRDGPTSDVFVKSFNKLSESQCFTLVIGEKHKTLDLIAPNENAKVSWVKGLKHLLKKLSEADLSTQQEIWLKEVFRQADKNGDEYLNLKEVLALLKDLNIAVDLDTAKVVFQVCNDKGEDVLDMDEFMVFYNMLTKRDEIEQLFEEYNQEGQYWDVSELQDFLKKEQYTQMSSDGCMALIEKHEACPKVKGQGMMSVDGKVMYWFYSMLRSPFMDVFNPEHRSIYMDMTQPLSHYFIDSSHNTYLAADQLVGPSSTEAYIRALKMGCRCVELDCWDGDKGDPVIYHGHTLTSKILFKDVIYAINAYCFEASEYPVILSIENHCSVAQQRLMAAYMVDIFGDKLLREELEDGTTELPSPEELKGRIVVKAKRIPASALQENDEEGGYVSDEDESAEMEDESVKAELKKKEEKLKLAKELSDLVIICQSVSFKGFAHAKENYNFKQMSSYSENKAFGLVENEGLDWVEHNKRQISRIYPGGLRTDSSNYDPVPMWMAGNQIVALNYQTPDDSWHINQGMFENNGRCGYVLKPEFMRMPDASFNPQGPYLPKWKRKFKIKIISGYQLPKKKGDKNKSILDPYVKIDVMGVPADCRSEKTDHIKDNGFHPVWDESFEFDVHVPQLALVRFRVMDYESRSSNVMVCQFCLPFLSMQSGYRQVNLHSKYGEAIWGASLLVHIMIT</sequence>
<dbReference type="InterPro" id="IPR011993">
    <property type="entry name" value="PH-like_dom_sf"/>
</dbReference>
<evidence type="ECO:0000313" key="14">
    <source>
        <dbReference type="EMBL" id="ELU01486.1"/>
    </source>
</evidence>
<proteinExistence type="predicted"/>
<dbReference type="PROSITE" id="PS50008">
    <property type="entry name" value="PIPLC_Y_DOMAIN"/>
    <property type="match status" value="1"/>
</dbReference>
<keyword evidence="6 9" id="KW-0443">Lipid metabolism</keyword>
<protein>
    <recommendedName>
        <fullName evidence="3 9">Phosphoinositide phospholipase C</fullName>
        <ecNumber evidence="3 9">3.1.4.11</ecNumber>
    </recommendedName>
</protein>
<dbReference type="InterPro" id="IPR000008">
    <property type="entry name" value="C2_dom"/>
</dbReference>
<dbReference type="InterPro" id="IPR017946">
    <property type="entry name" value="PLC-like_Pdiesterase_TIM-brl"/>
</dbReference>
<dbReference type="HOGENOM" id="CLU_002738_0_2_1"/>
<dbReference type="AlphaFoldDB" id="R7U5Y4"/>
<feature type="domain" description="PI-PLC Y-box" evidence="12">
    <location>
        <begin position="475"/>
        <end position="591"/>
    </location>
</feature>
<feature type="domain" description="PH" evidence="10">
    <location>
        <begin position="2"/>
        <end position="113"/>
    </location>
</feature>
<dbReference type="InterPro" id="IPR001849">
    <property type="entry name" value="PH_domain"/>
</dbReference>
<dbReference type="CDD" id="cd00275">
    <property type="entry name" value="C2_PLC_like"/>
    <property type="match status" value="1"/>
</dbReference>
<keyword evidence="7" id="KW-0807">Transducer</keyword>
<dbReference type="PANTHER" id="PTHR10336">
    <property type="entry name" value="PHOSPHOINOSITIDE-SPECIFIC PHOSPHOLIPASE C FAMILY PROTEIN"/>
    <property type="match status" value="1"/>
</dbReference>
<evidence type="ECO:0000259" key="10">
    <source>
        <dbReference type="PROSITE" id="PS50003"/>
    </source>
</evidence>
<dbReference type="Pfam" id="PF09279">
    <property type="entry name" value="EF-hand_like"/>
    <property type="match status" value="1"/>
</dbReference>
<evidence type="ECO:0000256" key="5">
    <source>
        <dbReference type="ARBA" id="ARBA00022963"/>
    </source>
</evidence>
<dbReference type="GO" id="GO:0005509">
    <property type="term" value="F:calcium ion binding"/>
    <property type="evidence" value="ECO:0007669"/>
    <property type="project" value="InterPro"/>
</dbReference>
<dbReference type="SUPFAM" id="SSF47473">
    <property type="entry name" value="EF-hand"/>
    <property type="match status" value="1"/>
</dbReference>
<dbReference type="FunFam" id="3.20.20.190:FF:000001">
    <property type="entry name" value="Phosphoinositide phospholipase C"/>
    <property type="match status" value="1"/>
</dbReference>
<comment type="subcellular location">
    <subcellularLocation>
        <location evidence="2">Cytoplasm</location>
    </subcellularLocation>
</comment>
<dbReference type="GO" id="GO:0016042">
    <property type="term" value="P:lipid catabolic process"/>
    <property type="evidence" value="ECO:0007669"/>
    <property type="project" value="UniProtKB-KW"/>
</dbReference>
<dbReference type="SMART" id="SM00239">
    <property type="entry name" value="C2"/>
    <property type="match status" value="1"/>
</dbReference>
<keyword evidence="9" id="KW-0378">Hydrolase</keyword>
<dbReference type="GO" id="GO:0005886">
    <property type="term" value="C:plasma membrane"/>
    <property type="evidence" value="ECO:0007669"/>
    <property type="project" value="TreeGrafter"/>
</dbReference>
<dbReference type="SMART" id="SM00148">
    <property type="entry name" value="PLCXc"/>
    <property type="match status" value="1"/>
</dbReference>
<evidence type="ECO:0000259" key="12">
    <source>
        <dbReference type="PROSITE" id="PS50008"/>
    </source>
</evidence>
<comment type="cofactor">
    <cofactor evidence="1">
        <name>Ca(2+)</name>
        <dbReference type="ChEBI" id="CHEBI:29108"/>
    </cofactor>
</comment>
<dbReference type="SUPFAM" id="SSF50729">
    <property type="entry name" value="PH domain-like"/>
    <property type="match status" value="1"/>
</dbReference>
<dbReference type="SMART" id="SM00149">
    <property type="entry name" value="PLCYc"/>
    <property type="match status" value="1"/>
</dbReference>
<dbReference type="Gene3D" id="3.20.20.190">
    <property type="entry name" value="Phosphatidylinositol (PI) phosphodiesterase"/>
    <property type="match status" value="1"/>
</dbReference>
<feature type="domain" description="C2" evidence="11">
    <location>
        <begin position="591"/>
        <end position="718"/>
    </location>
</feature>
<evidence type="ECO:0000256" key="7">
    <source>
        <dbReference type="ARBA" id="ARBA00023224"/>
    </source>
</evidence>
<dbReference type="InterPro" id="IPR001711">
    <property type="entry name" value="PLipase_C_Pinositol-sp_Y"/>
</dbReference>
<dbReference type="Pfam" id="PF00387">
    <property type="entry name" value="PI-PLC-Y"/>
    <property type="match status" value="1"/>
</dbReference>
<dbReference type="Gene3D" id="2.30.29.30">
    <property type="entry name" value="Pleckstrin-homology domain (PH domain)/Phosphotyrosine-binding domain (PTB)"/>
    <property type="match status" value="1"/>
</dbReference>
<dbReference type="CDD" id="cd16202">
    <property type="entry name" value="EFh_PI-PLCdelta"/>
    <property type="match status" value="1"/>
</dbReference>
<feature type="domain" description="EF-hand" evidence="13">
    <location>
        <begin position="123"/>
        <end position="158"/>
    </location>
</feature>
<dbReference type="PROSITE" id="PS50222">
    <property type="entry name" value="EF_HAND_2"/>
    <property type="match status" value="1"/>
</dbReference>
<evidence type="ECO:0000256" key="9">
    <source>
        <dbReference type="RuleBase" id="RU361133"/>
    </source>
</evidence>
<dbReference type="FunFam" id="1.10.238.10:FF:000005">
    <property type="entry name" value="Phosphoinositide phospholipase C"/>
    <property type="match status" value="1"/>
</dbReference>
<dbReference type="Pfam" id="PF00388">
    <property type="entry name" value="PI-PLC-X"/>
    <property type="match status" value="1"/>
</dbReference>
<dbReference type="EC" id="3.1.4.11" evidence="3 9"/>
<dbReference type="PROSITE" id="PS50007">
    <property type="entry name" value="PIPLC_X_DOMAIN"/>
    <property type="match status" value="1"/>
</dbReference>
<dbReference type="GO" id="GO:0005737">
    <property type="term" value="C:cytoplasm"/>
    <property type="evidence" value="ECO:0007669"/>
    <property type="project" value="UniProtKB-SubCell"/>
</dbReference>
<name>R7U5Y4_CAPTE</name>
<evidence type="ECO:0000256" key="4">
    <source>
        <dbReference type="ARBA" id="ARBA00022490"/>
    </source>
</evidence>
<dbReference type="EMBL" id="KB305005">
    <property type="protein sequence ID" value="ELU01486.1"/>
    <property type="molecule type" value="Genomic_DNA"/>
</dbReference>
<evidence type="ECO:0000259" key="11">
    <source>
        <dbReference type="PROSITE" id="PS50004"/>
    </source>
</evidence>
<evidence type="ECO:0000259" key="13">
    <source>
        <dbReference type="PROSITE" id="PS50222"/>
    </source>
</evidence>
<dbReference type="InterPro" id="IPR015359">
    <property type="entry name" value="PLC_EF-hand-like"/>
</dbReference>
<accession>R7U5Y4</accession>
<gene>
    <name evidence="14" type="ORF">CAPTEDRAFT_111389</name>
</gene>
<keyword evidence="5 9" id="KW-0442">Lipid degradation</keyword>
<organism evidence="14">
    <name type="scientific">Capitella teleta</name>
    <name type="common">Polychaete worm</name>
    <dbReference type="NCBI Taxonomy" id="283909"/>
    <lineage>
        <taxon>Eukaryota</taxon>
        <taxon>Metazoa</taxon>
        <taxon>Spiralia</taxon>
        <taxon>Lophotrochozoa</taxon>
        <taxon>Annelida</taxon>
        <taxon>Polychaeta</taxon>
        <taxon>Sedentaria</taxon>
        <taxon>Scolecida</taxon>
        <taxon>Capitellidae</taxon>
        <taxon>Capitella</taxon>
    </lineage>
</organism>
<dbReference type="InterPro" id="IPR002048">
    <property type="entry name" value="EF_hand_dom"/>
</dbReference>
<dbReference type="PRINTS" id="PR00390">
    <property type="entry name" value="PHPHLIPASEC"/>
</dbReference>
<evidence type="ECO:0000256" key="2">
    <source>
        <dbReference type="ARBA" id="ARBA00004496"/>
    </source>
</evidence>
<dbReference type="Gene3D" id="1.10.238.10">
    <property type="entry name" value="EF-hand"/>
    <property type="match status" value="2"/>
</dbReference>
<dbReference type="PROSITE" id="PS50004">
    <property type="entry name" value="C2"/>
    <property type="match status" value="1"/>
</dbReference>
<dbReference type="InterPro" id="IPR035892">
    <property type="entry name" value="C2_domain_sf"/>
</dbReference>
<evidence type="ECO:0000256" key="3">
    <source>
        <dbReference type="ARBA" id="ARBA00012368"/>
    </source>
</evidence>
<feature type="non-terminal residue" evidence="14">
    <location>
        <position position="1"/>
    </location>
</feature>
<dbReference type="SUPFAM" id="SSF51695">
    <property type="entry name" value="PLC-like phosphodiesterases"/>
    <property type="match status" value="1"/>
</dbReference>
<dbReference type="GO" id="GO:0004435">
    <property type="term" value="F:phosphatidylinositol-4,5-bisphosphate phospholipase C activity"/>
    <property type="evidence" value="ECO:0007669"/>
    <property type="project" value="UniProtKB-EC"/>
</dbReference>
<evidence type="ECO:0000256" key="6">
    <source>
        <dbReference type="ARBA" id="ARBA00023098"/>
    </source>
</evidence>
<keyword evidence="4" id="KW-0963">Cytoplasm</keyword>
<dbReference type="SMART" id="SM00054">
    <property type="entry name" value="EFh"/>
    <property type="match status" value="1"/>
</dbReference>
<dbReference type="OMA" id="RMVAMHA"/>
<dbReference type="OrthoDB" id="269822at2759"/>
<evidence type="ECO:0000256" key="1">
    <source>
        <dbReference type="ARBA" id="ARBA00001913"/>
    </source>
</evidence>
<dbReference type="Gene3D" id="2.60.40.150">
    <property type="entry name" value="C2 domain"/>
    <property type="match status" value="1"/>
</dbReference>